<accession>A0ABQ5RVQ0</accession>
<evidence type="ECO:0000256" key="1">
    <source>
        <dbReference type="SAM" id="MobiDB-lite"/>
    </source>
</evidence>
<dbReference type="InterPro" id="IPR044851">
    <property type="entry name" value="Wax_synthase"/>
</dbReference>
<proteinExistence type="predicted"/>
<evidence type="ECO:0000256" key="2">
    <source>
        <dbReference type="SAM" id="Phobius"/>
    </source>
</evidence>
<reference evidence="3 4" key="1">
    <citation type="journal article" date="2023" name="IScience">
        <title>Expanded male sex-determining region conserved during the evolution of homothallism in the green alga Volvox.</title>
        <authorList>
            <person name="Yamamoto K."/>
            <person name="Matsuzaki R."/>
            <person name="Mahakham W."/>
            <person name="Heman W."/>
            <person name="Sekimoto H."/>
            <person name="Kawachi M."/>
            <person name="Minakuchi Y."/>
            <person name="Toyoda A."/>
            <person name="Nozaki H."/>
        </authorList>
    </citation>
    <scope>NUCLEOTIDE SEQUENCE [LARGE SCALE GENOMIC DNA]</scope>
    <source>
        <strain evidence="3 4">NIES-4468</strain>
    </source>
</reference>
<sequence>MTMPVPDPRVEAGPITSLASACLNPSPFMLLTDISWLWRLQICIILLWLCTLWTHQMVLPLRPGWRRLVAAVPAVTALIAAPFLFHPFNEPILSMTTAFMSVRMPVTKLLAACYSRGPLAALPTKPRAHGDATAHGRVPALPLVTFFMLCPVVPRVGRAGERGDGKCEGRTPEGPNCGGDATNTYYSPSNLHRTHSSAYRACGDRRRLLRGLAGKWLAFTFTSALAVRYGNIAPLAVHAALAYGMLAIMGGMMDLTALYCTIWWDVDLVPPFHNPFQATSLSDFWAHRWNVTQSRVLKGLLYDPIVEGRLVPEEAEEAAGHHRHLDRGANSRGGGSGGSSGSGSGAGDEGITGNVNATGGGGGGSGGDVLQDGGSGDCVASGAEHKPQVTLYQNACRRRLVSAFAVQQHERVSDGGDIDADGGGLDARPREQWIRGVLSKPNAPGLGGAGAINLAPQGPSETKVHDGGDGAAASANPAIARTPVPHIAFGCKPEAANGTEGGGGGGTSADVHTGRGGGGDRSGWGDERQRRLRGACRPAAIALLASAAAAVAAAAPLSNVRVRRMVALLVVFAFSGIEHE</sequence>
<comment type="caution">
    <text evidence="3">The sequence shown here is derived from an EMBL/GenBank/DDBJ whole genome shotgun (WGS) entry which is preliminary data.</text>
</comment>
<feature type="transmembrane region" description="Helical" evidence="2">
    <location>
        <begin position="36"/>
        <end position="55"/>
    </location>
</feature>
<dbReference type="PANTHER" id="PTHR31595">
    <property type="entry name" value="LONG-CHAIN-ALCOHOL O-FATTY-ACYLTRANSFERASE 3-RELATED"/>
    <property type="match status" value="1"/>
</dbReference>
<feature type="compositionally biased region" description="Gly residues" evidence="1">
    <location>
        <begin position="358"/>
        <end position="367"/>
    </location>
</feature>
<feature type="region of interest" description="Disordered" evidence="1">
    <location>
        <begin position="316"/>
        <end position="369"/>
    </location>
</feature>
<evidence type="ECO:0000313" key="4">
    <source>
        <dbReference type="Proteomes" id="UP001165090"/>
    </source>
</evidence>
<name>A0ABQ5RVQ0_9CHLO</name>
<evidence type="ECO:0000313" key="3">
    <source>
        <dbReference type="EMBL" id="GLI61294.1"/>
    </source>
</evidence>
<evidence type="ECO:0008006" key="5">
    <source>
        <dbReference type="Google" id="ProtNLM"/>
    </source>
</evidence>
<feature type="transmembrane region" description="Helical" evidence="2">
    <location>
        <begin position="67"/>
        <end position="85"/>
    </location>
</feature>
<feature type="transmembrane region" description="Helical" evidence="2">
    <location>
        <begin position="539"/>
        <end position="557"/>
    </location>
</feature>
<organism evidence="3 4">
    <name type="scientific">Volvox africanus</name>
    <dbReference type="NCBI Taxonomy" id="51714"/>
    <lineage>
        <taxon>Eukaryota</taxon>
        <taxon>Viridiplantae</taxon>
        <taxon>Chlorophyta</taxon>
        <taxon>core chlorophytes</taxon>
        <taxon>Chlorophyceae</taxon>
        <taxon>CS clade</taxon>
        <taxon>Chlamydomonadales</taxon>
        <taxon>Volvocaceae</taxon>
        <taxon>Volvox</taxon>
    </lineage>
</organism>
<keyword evidence="2" id="KW-0812">Transmembrane</keyword>
<keyword evidence="2" id="KW-0472">Membrane</keyword>
<gene>
    <name evidence="3" type="ORF">VaNZ11_003648</name>
</gene>
<feature type="non-terminal residue" evidence="3">
    <location>
        <position position="580"/>
    </location>
</feature>
<keyword evidence="2" id="KW-1133">Transmembrane helix</keyword>
<dbReference type="PANTHER" id="PTHR31595:SF57">
    <property type="entry name" value="OS04G0481900 PROTEIN"/>
    <property type="match status" value="1"/>
</dbReference>
<dbReference type="Proteomes" id="UP001165090">
    <property type="component" value="Unassembled WGS sequence"/>
</dbReference>
<feature type="region of interest" description="Disordered" evidence="1">
    <location>
        <begin position="495"/>
        <end position="530"/>
    </location>
</feature>
<feature type="compositionally biased region" description="Gly residues" evidence="1">
    <location>
        <begin position="331"/>
        <end position="350"/>
    </location>
</feature>
<dbReference type="EMBL" id="BSDZ01000010">
    <property type="protein sequence ID" value="GLI61294.1"/>
    <property type="molecule type" value="Genomic_DNA"/>
</dbReference>
<keyword evidence="4" id="KW-1185">Reference proteome</keyword>
<protein>
    <recommendedName>
        <fullName evidence="5">Wax synthase domain-containing protein</fullName>
    </recommendedName>
</protein>